<dbReference type="SUPFAM" id="SSF56672">
    <property type="entry name" value="DNA/RNA polymerases"/>
    <property type="match status" value="1"/>
</dbReference>
<evidence type="ECO:0000313" key="2">
    <source>
        <dbReference type="EMBL" id="MBW0550215.1"/>
    </source>
</evidence>
<dbReference type="Pfam" id="PF17919">
    <property type="entry name" value="RT_RNaseH_2"/>
    <property type="match status" value="1"/>
</dbReference>
<proteinExistence type="predicted"/>
<name>A0A9Q3IU69_9BASI</name>
<evidence type="ECO:0000259" key="1">
    <source>
        <dbReference type="Pfam" id="PF17919"/>
    </source>
</evidence>
<gene>
    <name evidence="2" type="ORF">O181_089930</name>
</gene>
<organism evidence="2 3">
    <name type="scientific">Austropuccinia psidii MF-1</name>
    <dbReference type="NCBI Taxonomy" id="1389203"/>
    <lineage>
        <taxon>Eukaryota</taxon>
        <taxon>Fungi</taxon>
        <taxon>Dikarya</taxon>
        <taxon>Basidiomycota</taxon>
        <taxon>Pucciniomycotina</taxon>
        <taxon>Pucciniomycetes</taxon>
        <taxon>Pucciniales</taxon>
        <taxon>Sphaerophragmiaceae</taxon>
        <taxon>Austropuccinia</taxon>
    </lineage>
</organism>
<sequence length="119" mass="13572">MTASRFILNEEALRKFHQLKEALNTDPILSHVNHYLTTIVETDASDYALVAVLSQVLDSGKHPIASDSCRLLPGELKYEINDKEPLGIVWYIKCWWAFLLSLSSSFEVLTDHSSLQYFI</sequence>
<keyword evidence="3" id="KW-1185">Reference proteome</keyword>
<dbReference type="AlphaFoldDB" id="A0A9Q3IU69"/>
<protein>
    <recommendedName>
        <fullName evidence="1">Reverse transcriptase/retrotransposon-derived protein RNase H-like domain-containing protein</fullName>
    </recommendedName>
</protein>
<comment type="caution">
    <text evidence="2">The sequence shown here is derived from an EMBL/GenBank/DDBJ whole genome shotgun (WGS) entry which is preliminary data.</text>
</comment>
<accession>A0A9Q3IU69</accession>
<dbReference type="InterPro" id="IPR043502">
    <property type="entry name" value="DNA/RNA_pol_sf"/>
</dbReference>
<dbReference type="Proteomes" id="UP000765509">
    <property type="component" value="Unassembled WGS sequence"/>
</dbReference>
<dbReference type="PANTHER" id="PTHR34072:SF52">
    <property type="entry name" value="RIBONUCLEASE H"/>
    <property type="match status" value="1"/>
</dbReference>
<dbReference type="OrthoDB" id="3018369at2759"/>
<feature type="domain" description="Reverse transcriptase/retrotransposon-derived protein RNase H-like" evidence="1">
    <location>
        <begin position="9"/>
        <end position="106"/>
    </location>
</feature>
<dbReference type="EMBL" id="AVOT02055737">
    <property type="protein sequence ID" value="MBW0550215.1"/>
    <property type="molecule type" value="Genomic_DNA"/>
</dbReference>
<dbReference type="PANTHER" id="PTHR34072">
    <property type="entry name" value="ENZYMATIC POLYPROTEIN-RELATED"/>
    <property type="match status" value="1"/>
</dbReference>
<evidence type="ECO:0000313" key="3">
    <source>
        <dbReference type="Proteomes" id="UP000765509"/>
    </source>
</evidence>
<dbReference type="InterPro" id="IPR041577">
    <property type="entry name" value="RT_RNaseH_2"/>
</dbReference>
<reference evidence="2" key="1">
    <citation type="submission" date="2021-03" db="EMBL/GenBank/DDBJ databases">
        <title>Draft genome sequence of rust myrtle Austropuccinia psidii MF-1, a brazilian biotype.</title>
        <authorList>
            <person name="Quecine M.C."/>
            <person name="Pachon D.M.R."/>
            <person name="Bonatelli M.L."/>
            <person name="Correr F.H."/>
            <person name="Franceschini L.M."/>
            <person name="Leite T.F."/>
            <person name="Margarido G.R.A."/>
            <person name="Almeida C.A."/>
            <person name="Ferrarezi J.A."/>
            <person name="Labate C.A."/>
        </authorList>
    </citation>
    <scope>NUCLEOTIDE SEQUENCE</scope>
    <source>
        <strain evidence="2">MF-1</strain>
    </source>
</reference>